<name>A0A7D6Z593_9NOCA</name>
<accession>A0A7D6Z593</accession>
<dbReference type="Pfam" id="PF13564">
    <property type="entry name" value="DoxX_2"/>
    <property type="match status" value="1"/>
</dbReference>
<feature type="transmembrane region" description="Helical" evidence="5">
    <location>
        <begin position="69"/>
        <end position="89"/>
    </location>
</feature>
<dbReference type="InterPro" id="IPR032808">
    <property type="entry name" value="DoxX"/>
</dbReference>
<reference evidence="6 7" key="1">
    <citation type="submission" date="2020-07" db="EMBL/GenBank/DDBJ databases">
        <authorList>
            <person name="Zhuang K."/>
            <person name="Ran Y."/>
        </authorList>
    </citation>
    <scope>NUCLEOTIDE SEQUENCE [LARGE SCALE GENOMIC DNA]</scope>
    <source>
        <strain evidence="6 7">WCH-YHL-001</strain>
    </source>
</reference>
<dbReference type="AlphaFoldDB" id="A0A7D6Z593"/>
<comment type="subcellular location">
    <subcellularLocation>
        <location evidence="1">Membrane</location>
        <topology evidence="1">Multi-pass membrane protein</topology>
    </subcellularLocation>
</comment>
<gene>
    <name evidence="6" type="ORF">H0264_05235</name>
</gene>
<organism evidence="6 7">
    <name type="scientific">Nocardia huaxiensis</name>
    <dbReference type="NCBI Taxonomy" id="2755382"/>
    <lineage>
        <taxon>Bacteria</taxon>
        <taxon>Bacillati</taxon>
        <taxon>Actinomycetota</taxon>
        <taxon>Actinomycetes</taxon>
        <taxon>Mycobacteriales</taxon>
        <taxon>Nocardiaceae</taxon>
        <taxon>Nocardia</taxon>
    </lineage>
</organism>
<dbReference type="Proteomes" id="UP000515512">
    <property type="component" value="Chromosome"/>
</dbReference>
<feature type="transmembrane region" description="Helical" evidence="5">
    <location>
        <begin position="95"/>
        <end position="114"/>
    </location>
</feature>
<evidence type="ECO:0000313" key="6">
    <source>
        <dbReference type="EMBL" id="QLY31724.1"/>
    </source>
</evidence>
<dbReference type="EMBL" id="CP059399">
    <property type="protein sequence ID" value="QLY31724.1"/>
    <property type="molecule type" value="Genomic_DNA"/>
</dbReference>
<protein>
    <submittedName>
        <fullName evidence="6">DoxX family protein</fullName>
    </submittedName>
</protein>
<keyword evidence="3 5" id="KW-1133">Transmembrane helix</keyword>
<evidence type="ECO:0000313" key="7">
    <source>
        <dbReference type="Proteomes" id="UP000515512"/>
    </source>
</evidence>
<evidence type="ECO:0000256" key="4">
    <source>
        <dbReference type="ARBA" id="ARBA00023136"/>
    </source>
</evidence>
<dbReference type="GO" id="GO:0016020">
    <property type="term" value="C:membrane"/>
    <property type="evidence" value="ECO:0007669"/>
    <property type="project" value="UniProtKB-SubCell"/>
</dbReference>
<keyword evidence="4 5" id="KW-0472">Membrane</keyword>
<evidence type="ECO:0000256" key="1">
    <source>
        <dbReference type="ARBA" id="ARBA00004141"/>
    </source>
</evidence>
<proteinExistence type="predicted"/>
<evidence type="ECO:0000256" key="3">
    <source>
        <dbReference type="ARBA" id="ARBA00022989"/>
    </source>
</evidence>
<sequence>MSIAHVIVTVLAAAWVGFSAVSLYRRAAFVVDPLKQYSVPESWWTPLALAKGAGALGLIAGLFIPYMGVAAAIGLILYFAGALITVLRARVYASLPFPLLYLIPVAAAMGLGFAA</sequence>
<keyword evidence="7" id="KW-1185">Reference proteome</keyword>
<evidence type="ECO:0000256" key="5">
    <source>
        <dbReference type="SAM" id="Phobius"/>
    </source>
</evidence>
<dbReference type="KEGG" id="nhu:H0264_05235"/>
<evidence type="ECO:0000256" key="2">
    <source>
        <dbReference type="ARBA" id="ARBA00022692"/>
    </source>
</evidence>
<keyword evidence="2 5" id="KW-0812">Transmembrane</keyword>
<dbReference type="RefSeq" id="WP_181582912.1">
    <property type="nucleotide sequence ID" value="NZ_CP059399.1"/>
</dbReference>